<dbReference type="EC" id="3.1.3.18" evidence="4"/>
<dbReference type="SFLD" id="SFLDG01129">
    <property type="entry name" value="C1.5:_HAD__Beta-PGM__Phosphata"/>
    <property type="match status" value="1"/>
</dbReference>
<dbReference type="InterPro" id="IPR041492">
    <property type="entry name" value="HAD_2"/>
</dbReference>
<reference evidence="5" key="1">
    <citation type="submission" date="2020-04" db="EMBL/GenBank/DDBJ databases">
        <title>Tenacibaculum mesophilum bac2.</title>
        <authorList>
            <person name="Li M."/>
        </authorList>
    </citation>
    <scope>NUCLEOTIDE SEQUENCE</scope>
    <source>
        <strain evidence="5">Bac2</strain>
    </source>
</reference>
<dbReference type="Proteomes" id="UP001056837">
    <property type="component" value="Chromosome"/>
</dbReference>
<dbReference type="GO" id="GO:0008967">
    <property type="term" value="F:phosphoglycolate phosphatase activity"/>
    <property type="evidence" value="ECO:0007669"/>
    <property type="project" value="UniProtKB-EC"/>
</dbReference>
<dbReference type="EMBL" id="CP050861">
    <property type="protein sequence ID" value="UTD14073.1"/>
    <property type="molecule type" value="Genomic_DNA"/>
</dbReference>
<dbReference type="InterPro" id="IPR023214">
    <property type="entry name" value="HAD_sf"/>
</dbReference>
<dbReference type="InterPro" id="IPR036412">
    <property type="entry name" value="HAD-like_sf"/>
</dbReference>
<evidence type="ECO:0000256" key="2">
    <source>
        <dbReference type="ARBA" id="ARBA00004818"/>
    </source>
</evidence>
<evidence type="ECO:0000313" key="6">
    <source>
        <dbReference type="Proteomes" id="UP001056837"/>
    </source>
</evidence>
<evidence type="ECO:0000256" key="4">
    <source>
        <dbReference type="ARBA" id="ARBA00013078"/>
    </source>
</evidence>
<comment type="pathway">
    <text evidence="2">Organic acid metabolism; glycolate biosynthesis; glycolate from 2-phosphoglycolate: step 1/1.</text>
</comment>
<dbReference type="PANTHER" id="PTHR43434">
    <property type="entry name" value="PHOSPHOGLYCOLATE PHOSPHATASE"/>
    <property type="match status" value="1"/>
</dbReference>
<dbReference type="SFLD" id="SFLDS00003">
    <property type="entry name" value="Haloacid_Dehalogenase"/>
    <property type="match status" value="1"/>
</dbReference>
<evidence type="ECO:0000313" key="5">
    <source>
        <dbReference type="EMBL" id="UTD14073.1"/>
    </source>
</evidence>
<dbReference type="GO" id="GO:0006281">
    <property type="term" value="P:DNA repair"/>
    <property type="evidence" value="ECO:0007669"/>
    <property type="project" value="TreeGrafter"/>
</dbReference>
<evidence type="ECO:0000256" key="1">
    <source>
        <dbReference type="ARBA" id="ARBA00000830"/>
    </source>
</evidence>
<dbReference type="GO" id="GO:0005829">
    <property type="term" value="C:cytosol"/>
    <property type="evidence" value="ECO:0007669"/>
    <property type="project" value="TreeGrafter"/>
</dbReference>
<accession>A0AAE9ML24</accession>
<keyword evidence="5" id="KW-0378">Hydrolase</keyword>
<organism evidence="5 6">
    <name type="scientific">Tenacibaculum mesophilum</name>
    <dbReference type="NCBI Taxonomy" id="104268"/>
    <lineage>
        <taxon>Bacteria</taxon>
        <taxon>Pseudomonadati</taxon>
        <taxon>Bacteroidota</taxon>
        <taxon>Flavobacteriia</taxon>
        <taxon>Flavobacteriales</taxon>
        <taxon>Flavobacteriaceae</taxon>
        <taxon>Tenacibaculum</taxon>
    </lineage>
</organism>
<gene>
    <name evidence="5" type="ORF">HER15_00675</name>
</gene>
<dbReference type="InterPro" id="IPR023198">
    <property type="entry name" value="PGP-like_dom2"/>
</dbReference>
<sequence>MSITHNFDRSFDKDKVLFFDMDGTLVDTNYANFLSYEKAALTVTKKEYNLSYIPNQRFNRSLLKNIIPDLSQKEYDKIILEKEKNYPKLLSETKLIDEVFEILCKYFKKNKTFLVTNCRKDRALVTLDYHNLTEKFDKIFYRKFYENEAKINKYQNAISDLGIPPDSIMVFENEESEALDANNAGIPKNNILIL</sequence>
<dbReference type="Pfam" id="PF13419">
    <property type="entry name" value="HAD_2"/>
    <property type="match status" value="1"/>
</dbReference>
<dbReference type="Gene3D" id="1.10.150.240">
    <property type="entry name" value="Putative phosphatase, domain 2"/>
    <property type="match status" value="1"/>
</dbReference>
<name>A0AAE9ML24_9FLAO</name>
<proteinExistence type="inferred from homology"/>
<dbReference type="InterPro" id="IPR050155">
    <property type="entry name" value="HAD-like_hydrolase_sf"/>
</dbReference>
<dbReference type="RefSeq" id="WP_253679978.1">
    <property type="nucleotide sequence ID" value="NZ_CP050861.1"/>
</dbReference>
<comment type="similarity">
    <text evidence="3">Belongs to the HAD-like hydrolase superfamily. CbbY/CbbZ/Gph/YieH family.</text>
</comment>
<evidence type="ECO:0000256" key="3">
    <source>
        <dbReference type="ARBA" id="ARBA00006171"/>
    </source>
</evidence>
<dbReference type="SUPFAM" id="SSF56784">
    <property type="entry name" value="HAD-like"/>
    <property type="match status" value="1"/>
</dbReference>
<protein>
    <recommendedName>
        <fullName evidence="4">phosphoglycolate phosphatase</fullName>
        <ecNumber evidence="4">3.1.3.18</ecNumber>
    </recommendedName>
</protein>
<dbReference type="AlphaFoldDB" id="A0AAE9ML24"/>
<dbReference type="PANTHER" id="PTHR43434:SF1">
    <property type="entry name" value="PHOSPHOGLYCOLATE PHOSPHATASE"/>
    <property type="match status" value="1"/>
</dbReference>
<dbReference type="Gene3D" id="3.40.50.1000">
    <property type="entry name" value="HAD superfamily/HAD-like"/>
    <property type="match status" value="1"/>
</dbReference>
<comment type="catalytic activity">
    <reaction evidence="1">
        <text>2-phosphoglycolate + H2O = glycolate + phosphate</text>
        <dbReference type="Rhea" id="RHEA:14369"/>
        <dbReference type="ChEBI" id="CHEBI:15377"/>
        <dbReference type="ChEBI" id="CHEBI:29805"/>
        <dbReference type="ChEBI" id="CHEBI:43474"/>
        <dbReference type="ChEBI" id="CHEBI:58033"/>
        <dbReference type="EC" id="3.1.3.18"/>
    </reaction>
</comment>